<sequence length="112" mass="11337">MTWILSTVIRLLLRAAGPLIRHGLPHLALAAMATLVCGAALAAGYAILALALWLTAAAGPLVTVLLTLLGAVLHLAGLVGLVAVVLLMPLVITADVPARSPAARDEHSTSAP</sequence>
<evidence type="ECO:0000313" key="3">
    <source>
        <dbReference type="Proteomes" id="UP001500886"/>
    </source>
</evidence>
<dbReference type="Proteomes" id="UP001500886">
    <property type="component" value="Unassembled WGS sequence"/>
</dbReference>
<gene>
    <name evidence="2" type="ORF">GCM10010315_41420</name>
</gene>
<keyword evidence="1" id="KW-0472">Membrane</keyword>
<evidence type="ECO:0000256" key="1">
    <source>
        <dbReference type="SAM" id="Phobius"/>
    </source>
</evidence>
<evidence type="ECO:0000313" key="2">
    <source>
        <dbReference type="EMBL" id="GAA2720613.1"/>
    </source>
</evidence>
<proteinExistence type="predicted"/>
<organism evidence="2 3">
    <name type="scientific">Streptomyces luteosporeus</name>
    <dbReference type="NCBI Taxonomy" id="173856"/>
    <lineage>
        <taxon>Bacteria</taxon>
        <taxon>Bacillati</taxon>
        <taxon>Actinomycetota</taxon>
        <taxon>Actinomycetes</taxon>
        <taxon>Kitasatosporales</taxon>
        <taxon>Streptomycetaceae</taxon>
        <taxon>Streptomyces</taxon>
    </lineage>
</organism>
<accession>A0ABP6GCB7</accession>
<keyword evidence="1" id="KW-0812">Transmembrane</keyword>
<reference evidence="3" key="1">
    <citation type="journal article" date="2019" name="Int. J. Syst. Evol. Microbiol.">
        <title>The Global Catalogue of Microorganisms (GCM) 10K type strain sequencing project: providing services to taxonomists for standard genome sequencing and annotation.</title>
        <authorList>
            <consortium name="The Broad Institute Genomics Platform"/>
            <consortium name="The Broad Institute Genome Sequencing Center for Infectious Disease"/>
            <person name="Wu L."/>
            <person name="Ma J."/>
        </authorList>
    </citation>
    <scope>NUCLEOTIDE SEQUENCE [LARGE SCALE GENOMIC DNA]</scope>
    <source>
        <strain evidence="3">JCM 4542</strain>
    </source>
</reference>
<feature type="transmembrane region" description="Helical" evidence="1">
    <location>
        <begin position="26"/>
        <end position="54"/>
    </location>
</feature>
<dbReference type="RefSeq" id="WP_344436876.1">
    <property type="nucleotide sequence ID" value="NZ_BAAASL010000015.1"/>
</dbReference>
<keyword evidence="1" id="KW-1133">Transmembrane helix</keyword>
<feature type="transmembrane region" description="Helical" evidence="1">
    <location>
        <begin position="61"/>
        <end position="92"/>
    </location>
</feature>
<evidence type="ECO:0008006" key="4">
    <source>
        <dbReference type="Google" id="ProtNLM"/>
    </source>
</evidence>
<protein>
    <recommendedName>
        <fullName evidence="4">Phage holin family protein</fullName>
    </recommendedName>
</protein>
<comment type="caution">
    <text evidence="2">The sequence shown here is derived from an EMBL/GenBank/DDBJ whole genome shotgun (WGS) entry which is preliminary data.</text>
</comment>
<dbReference type="EMBL" id="BAAASL010000015">
    <property type="protein sequence ID" value="GAA2720613.1"/>
    <property type="molecule type" value="Genomic_DNA"/>
</dbReference>
<keyword evidence="3" id="KW-1185">Reference proteome</keyword>
<name>A0ABP6GCB7_9ACTN</name>